<keyword evidence="3" id="KW-1185">Reference proteome</keyword>
<feature type="region of interest" description="Disordered" evidence="1">
    <location>
        <begin position="134"/>
        <end position="153"/>
    </location>
</feature>
<dbReference type="AlphaFoldDB" id="A0A5C6U143"/>
<gene>
    <name evidence="2" type="ORF">FSC37_02805</name>
</gene>
<evidence type="ECO:0000256" key="1">
    <source>
        <dbReference type="SAM" id="MobiDB-lite"/>
    </source>
</evidence>
<sequence length="153" mass="16963">MRDEVEGLIQTELDPTRINQTGLFDRIAGNLGALGFLIDMLSVQPQMAKSLFVFDPRTGTLDPVMGRGDSTRHGGSVPPVEPRLIEQAQQLAFAAAQPDVPVAEVARDLERLSHEAHRPIRTRWPRPSIARARRWPAPSRPTTVKAWPRCAVS</sequence>
<name>A0A5C6U143_9BURK</name>
<accession>A0A5C6U143</accession>
<organism evidence="2 3">
    <name type="scientific">Piscinibacter aquaticus</name>
    <dbReference type="NCBI Taxonomy" id="392597"/>
    <lineage>
        <taxon>Bacteria</taxon>
        <taxon>Pseudomonadati</taxon>
        <taxon>Pseudomonadota</taxon>
        <taxon>Betaproteobacteria</taxon>
        <taxon>Burkholderiales</taxon>
        <taxon>Sphaerotilaceae</taxon>
        <taxon>Piscinibacter</taxon>
    </lineage>
</organism>
<protein>
    <submittedName>
        <fullName evidence="2">Uncharacterized protein</fullName>
    </submittedName>
</protein>
<proteinExistence type="predicted"/>
<dbReference type="EMBL" id="VOPW01000001">
    <property type="protein sequence ID" value="TXC65415.1"/>
    <property type="molecule type" value="Genomic_DNA"/>
</dbReference>
<dbReference type="Proteomes" id="UP000321832">
    <property type="component" value="Unassembled WGS sequence"/>
</dbReference>
<evidence type="ECO:0000313" key="2">
    <source>
        <dbReference type="EMBL" id="TXC65415.1"/>
    </source>
</evidence>
<evidence type="ECO:0000313" key="3">
    <source>
        <dbReference type="Proteomes" id="UP000321832"/>
    </source>
</evidence>
<comment type="caution">
    <text evidence="2">The sequence shown here is derived from an EMBL/GenBank/DDBJ whole genome shotgun (WGS) entry which is preliminary data.</text>
</comment>
<reference evidence="2 3" key="1">
    <citation type="submission" date="2019-08" db="EMBL/GenBank/DDBJ databases">
        <authorList>
            <person name="Khan S.A."/>
            <person name="Jeon C.O."/>
            <person name="Jeong S.E."/>
        </authorList>
    </citation>
    <scope>NUCLEOTIDE SEQUENCE [LARGE SCALE GENOMIC DNA]</scope>
    <source>
        <strain evidence="3">IMCC1728</strain>
    </source>
</reference>